<dbReference type="AlphaFoldDB" id="A0A9D1GV13"/>
<evidence type="ECO:0000313" key="1">
    <source>
        <dbReference type="EMBL" id="HIT59268.1"/>
    </source>
</evidence>
<comment type="caution">
    <text evidence="1">The sequence shown here is derived from an EMBL/GenBank/DDBJ whole genome shotgun (WGS) entry which is preliminary data.</text>
</comment>
<accession>A0A9D1GV13</accession>
<organism evidence="1 2">
    <name type="scientific">Candidatus Faeciplasma pullistercoris</name>
    <dbReference type="NCBI Taxonomy" id="2840800"/>
    <lineage>
        <taxon>Bacteria</taxon>
        <taxon>Bacillati</taxon>
        <taxon>Bacillota</taxon>
        <taxon>Clostridia</taxon>
        <taxon>Eubacteriales</taxon>
        <taxon>Oscillospiraceae</taxon>
        <taxon>Oscillospiraceae incertae sedis</taxon>
        <taxon>Candidatus Faeciplasma</taxon>
    </lineage>
</organism>
<dbReference type="EMBL" id="DVLL01000021">
    <property type="protein sequence ID" value="HIT59268.1"/>
    <property type="molecule type" value="Genomic_DNA"/>
</dbReference>
<name>A0A9D1GV13_9FIRM</name>
<evidence type="ECO:0000313" key="2">
    <source>
        <dbReference type="Proteomes" id="UP000824136"/>
    </source>
</evidence>
<sequence>MKYYREYMSKKTLRLSRCTLNKDGVDGKTETSGYITLVPQGYPAENFPEEVKADLVYNDVEFWQM</sequence>
<proteinExistence type="predicted"/>
<reference evidence="1" key="2">
    <citation type="journal article" date="2021" name="PeerJ">
        <title>Extensive microbial diversity within the chicken gut microbiome revealed by metagenomics and culture.</title>
        <authorList>
            <person name="Gilroy R."/>
            <person name="Ravi A."/>
            <person name="Getino M."/>
            <person name="Pursley I."/>
            <person name="Horton D.L."/>
            <person name="Alikhan N.F."/>
            <person name="Baker D."/>
            <person name="Gharbi K."/>
            <person name="Hall N."/>
            <person name="Watson M."/>
            <person name="Adriaenssens E.M."/>
            <person name="Foster-Nyarko E."/>
            <person name="Jarju S."/>
            <person name="Secka A."/>
            <person name="Antonio M."/>
            <person name="Oren A."/>
            <person name="Chaudhuri R.R."/>
            <person name="La Ragione R."/>
            <person name="Hildebrand F."/>
            <person name="Pallen M.J."/>
        </authorList>
    </citation>
    <scope>NUCLEOTIDE SEQUENCE</scope>
    <source>
        <strain evidence="1">CHK33-4379</strain>
    </source>
</reference>
<gene>
    <name evidence="1" type="ORF">IAC39_06125</name>
</gene>
<protein>
    <submittedName>
        <fullName evidence="1">Uncharacterized protein</fullName>
    </submittedName>
</protein>
<reference evidence="1" key="1">
    <citation type="submission" date="2020-10" db="EMBL/GenBank/DDBJ databases">
        <authorList>
            <person name="Gilroy R."/>
        </authorList>
    </citation>
    <scope>NUCLEOTIDE SEQUENCE</scope>
    <source>
        <strain evidence="1">CHK33-4379</strain>
    </source>
</reference>
<dbReference type="Proteomes" id="UP000824136">
    <property type="component" value="Unassembled WGS sequence"/>
</dbReference>